<evidence type="ECO:0000256" key="4">
    <source>
        <dbReference type="SAM" id="MobiDB-lite"/>
    </source>
</evidence>
<evidence type="ECO:0000256" key="1">
    <source>
        <dbReference type="ARBA" id="ARBA00004496"/>
    </source>
</evidence>
<dbReference type="PROSITE" id="PS50851">
    <property type="entry name" value="CHEW"/>
    <property type="match status" value="1"/>
</dbReference>
<keyword evidence="7" id="KW-1185">Reference proteome</keyword>
<dbReference type="InterPro" id="IPR039315">
    <property type="entry name" value="CheW"/>
</dbReference>
<feature type="region of interest" description="Disordered" evidence="4">
    <location>
        <begin position="1"/>
        <end position="21"/>
    </location>
</feature>
<feature type="compositionally biased region" description="Low complexity" evidence="4">
    <location>
        <begin position="11"/>
        <end position="21"/>
    </location>
</feature>
<dbReference type="RefSeq" id="WP_265046447.1">
    <property type="nucleotide sequence ID" value="NZ_CP100390.1"/>
</dbReference>
<dbReference type="Gene3D" id="2.30.30.40">
    <property type="entry name" value="SH3 Domains"/>
    <property type="match status" value="1"/>
</dbReference>
<dbReference type="PANTHER" id="PTHR22617">
    <property type="entry name" value="CHEMOTAXIS SENSOR HISTIDINE KINASE-RELATED"/>
    <property type="match status" value="1"/>
</dbReference>
<dbReference type="SMART" id="SM00260">
    <property type="entry name" value="CheW"/>
    <property type="match status" value="1"/>
</dbReference>
<reference evidence="6" key="1">
    <citation type="submission" date="2022-06" db="EMBL/GenBank/DDBJ databases">
        <title>Alkalimarinus sp. nov., isolated from gut of a Alitta virens.</title>
        <authorList>
            <person name="Yang A.I."/>
            <person name="Shin N.-R."/>
        </authorList>
    </citation>
    <scope>NUCLEOTIDE SEQUENCE</scope>
    <source>
        <strain evidence="6">A2M4</strain>
    </source>
</reference>
<evidence type="ECO:0000256" key="2">
    <source>
        <dbReference type="ARBA" id="ARBA00021483"/>
    </source>
</evidence>
<name>A0ABY6MYP2_9ALTE</name>
<dbReference type="EMBL" id="CP100390">
    <property type="protein sequence ID" value="UZE94955.1"/>
    <property type="molecule type" value="Genomic_DNA"/>
</dbReference>
<dbReference type="Gene3D" id="2.40.50.180">
    <property type="entry name" value="CheA-289, Domain 4"/>
    <property type="match status" value="1"/>
</dbReference>
<dbReference type="InterPro" id="IPR036061">
    <property type="entry name" value="CheW-like_dom_sf"/>
</dbReference>
<protein>
    <recommendedName>
        <fullName evidence="2">Chemotaxis protein CheW</fullName>
    </recommendedName>
</protein>
<comment type="subcellular location">
    <subcellularLocation>
        <location evidence="1">Cytoplasm</location>
    </subcellularLocation>
</comment>
<dbReference type="CDD" id="cd00732">
    <property type="entry name" value="CheW"/>
    <property type="match status" value="1"/>
</dbReference>
<accession>A0ABY6MYP2</accession>
<evidence type="ECO:0000259" key="5">
    <source>
        <dbReference type="PROSITE" id="PS50851"/>
    </source>
</evidence>
<feature type="domain" description="CheW-like" evidence="5">
    <location>
        <begin position="27"/>
        <end position="171"/>
    </location>
</feature>
<proteinExistence type="predicted"/>
<dbReference type="Proteomes" id="UP001163739">
    <property type="component" value="Chromosome"/>
</dbReference>
<sequence>MVDKQGDNASEVNINEEVGEGNTYEPSEQYLTFFIEDEEYGIDILAVKEIRGWEPATEIPNSPEYLKGVINLRGTIIPLTDLRLRFGIKQFEYSPTTVVIVVKVIAGEGEKIMGIVVDAVSDVSDFSKADIHPAPELAANKNAAFVKGLGSSENKMVILLDINELLNAPDDADLTVVSRATF</sequence>
<dbReference type="InterPro" id="IPR002545">
    <property type="entry name" value="CheW-lke_dom"/>
</dbReference>
<dbReference type="SUPFAM" id="SSF50341">
    <property type="entry name" value="CheW-like"/>
    <property type="match status" value="1"/>
</dbReference>
<dbReference type="PANTHER" id="PTHR22617:SF45">
    <property type="entry name" value="CHEMOTAXIS PROTEIN CHEW"/>
    <property type="match status" value="1"/>
</dbReference>
<evidence type="ECO:0000256" key="3">
    <source>
        <dbReference type="ARBA" id="ARBA00022490"/>
    </source>
</evidence>
<dbReference type="Pfam" id="PF01584">
    <property type="entry name" value="CheW"/>
    <property type="match status" value="1"/>
</dbReference>
<evidence type="ECO:0000313" key="6">
    <source>
        <dbReference type="EMBL" id="UZE94955.1"/>
    </source>
</evidence>
<gene>
    <name evidence="6" type="ORF">NKI27_12860</name>
</gene>
<organism evidence="6 7">
    <name type="scientific">Alkalimarinus alittae</name>
    <dbReference type="NCBI Taxonomy" id="2961619"/>
    <lineage>
        <taxon>Bacteria</taxon>
        <taxon>Pseudomonadati</taxon>
        <taxon>Pseudomonadota</taxon>
        <taxon>Gammaproteobacteria</taxon>
        <taxon>Alteromonadales</taxon>
        <taxon>Alteromonadaceae</taxon>
        <taxon>Alkalimarinus</taxon>
    </lineage>
</organism>
<evidence type="ECO:0000313" key="7">
    <source>
        <dbReference type="Proteomes" id="UP001163739"/>
    </source>
</evidence>
<keyword evidence="3" id="KW-0963">Cytoplasm</keyword>